<dbReference type="Pfam" id="PF00498">
    <property type="entry name" value="FHA"/>
    <property type="match status" value="1"/>
</dbReference>
<evidence type="ECO:0000313" key="2">
    <source>
        <dbReference type="EMBL" id="QNN58721.1"/>
    </source>
</evidence>
<dbReference type="Gene3D" id="2.60.200.20">
    <property type="match status" value="1"/>
</dbReference>
<name>A0A7G9RSZ6_9BURK</name>
<keyword evidence="3" id="KW-1185">Reference proteome</keyword>
<evidence type="ECO:0000313" key="3">
    <source>
        <dbReference type="Proteomes" id="UP000515811"/>
    </source>
</evidence>
<dbReference type="CDD" id="cd00060">
    <property type="entry name" value="FHA"/>
    <property type="match status" value="1"/>
</dbReference>
<dbReference type="InterPro" id="IPR008984">
    <property type="entry name" value="SMAD_FHA_dom_sf"/>
</dbReference>
<feature type="domain" description="FHA" evidence="1">
    <location>
        <begin position="26"/>
        <end position="75"/>
    </location>
</feature>
<dbReference type="InterPro" id="IPR000253">
    <property type="entry name" value="FHA_dom"/>
</dbReference>
<dbReference type="SUPFAM" id="SSF49879">
    <property type="entry name" value="SMAD/FHA domain"/>
    <property type="match status" value="1"/>
</dbReference>
<evidence type="ECO:0000259" key="1">
    <source>
        <dbReference type="PROSITE" id="PS50006"/>
    </source>
</evidence>
<dbReference type="AlphaFoldDB" id="A0A7G9RSZ6"/>
<accession>A0A7G9RSZ6</accession>
<dbReference type="EMBL" id="CP060714">
    <property type="protein sequence ID" value="QNN58721.1"/>
    <property type="molecule type" value="Genomic_DNA"/>
</dbReference>
<reference evidence="2 3" key="1">
    <citation type="submission" date="2020-08" db="EMBL/GenBank/DDBJ databases">
        <title>Genome sequence of Diaphorobacter ruginosibacter DSM 27467T.</title>
        <authorList>
            <person name="Hyun D.-W."/>
            <person name="Bae J.-W."/>
        </authorList>
    </citation>
    <scope>NUCLEOTIDE SEQUENCE [LARGE SCALE GENOMIC DNA]</scope>
    <source>
        <strain evidence="2 3">DSM 27467</strain>
    </source>
</reference>
<dbReference type="PROSITE" id="PS50006">
    <property type="entry name" value="FHA_DOMAIN"/>
    <property type="match status" value="1"/>
</dbReference>
<dbReference type="SMART" id="SM00240">
    <property type="entry name" value="FHA"/>
    <property type="match status" value="1"/>
</dbReference>
<sequence length="103" mass="11324">MHTPEILIREKGSSAVRHITLEQGVNSFGRSADNQIQLISPLVSRVHGTIRRWSSIVSLQDNRSTNGVRVNGQLVRHATLFTGDVVEVGPFVIQVMHGSVDPD</sequence>
<protein>
    <submittedName>
        <fullName evidence="2">FHA domain-containing protein</fullName>
    </submittedName>
</protein>
<gene>
    <name evidence="2" type="ORF">H9K76_07860</name>
</gene>
<dbReference type="KEGG" id="drg:H9K76_07860"/>
<proteinExistence type="predicted"/>
<dbReference type="RefSeq" id="WP_187599337.1">
    <property type="nucleotide sequence ID" value="NZ_CP060714.1"/>
</dbReference>
<organism evidence="2 3">
    <name type="scientific">Diaphorobacter ruginosibacter</name>
    <dbReference type="NCBI Taxonomy" id="1715720"/>
    <lineage>
        <taxon>Bacteria</taxon>
        <taxon>Pseudomonadati</taxon>
        <taxon>Pseudomonadota</taxon>
        <taxon>Betaproteobacteria</taxon>
        <taxon>Burkholderiales</taxon>
        <taxon>Comamonadaceae</taxon>
        <taxon>Diaphorobacter</taxon>
    </lineage>
</organism>
<dbReference type="Proteomes" id="UP000515811">
    <property type="component" value="Chromosome"/>
</dbReference>